<feature type="transmembrane region" description="Helical" evidence="7">
    <location>
        <begin position="187"/>
        <end position="207"/>
    </location>
</feature>
<dbReference type="InterPro" id="IPR000175">
    <property type="entry name" value="Na/ntran_symport"/>
</dbReference>
<feature type="transmembrane region" description="Helical" evidence="7">
    <location>
        <begin position="161"/>
        <end position="180"/>
    </location>
</feature>
<dbReference type="PANTHER" id="PTHR42948">
    <property type="entry name" value="TRANSPORTER"/>
    <property type="match status" value="1"/>
</dbReference>
<comment type="subcellular location">
    <subcellularLocation>
        <location evidence="1">Membrane</location>
        <topology evidence="1">Multi-pass membrane protein</topology>
    </subcellularLocation>
</comment>
<evidence type="ECO:0000256" key="1">
    <source>
        <dbReference type="ARBA" id="ARBA00004141"/>
    </source>
</evidence>
<evidence type="ECO:0000313" key="9">
    <source>
        <dbReference type="Proteomes" id="UP000319732"/>
    </source>
</evidence>
<sequence length="460" mass="48404">MLGSGTAAEVDGSVKGGISWTSRFAFLMASVGFAVGLGNIWRFPYVTGENGGGAFVLVYLVCAFAIGVPILMAELLLGRRGGMSPANSMRNVALQQGRSRHWQLLGGMNMLAAFTVLIVYCVIAGWVLNYLFKAVLTGFAGADVVSAAQSFEALLGSPGTLLAWTLVSLIITGLIIYAGVQSGIERAVTVMMPALFALMIALVGYNMVVGGFGEAIDYLFTADFSKINAAVVLAAIGQAFFSIGVAMAGMMTYGAYLPKDVSIPRSVVVIVFADTLVALLAGLVIFPAVFNNGLDPAGGPGLIFQTLPVAFAGMPGGHLVSVLFFLLLSVAAITSMLGLIEPLTRWLEEHKGFARHNSAIVMLITVALLSVLSILGYNLLSDYTLGGRDINGVMDYFSNQILLPLGGLLIAVFVGWFVSRQVAAAELGLGRGLLFNAWYFLIRYVAPVAVLLVFVLGVAG</sequence>
<dbReference type="Proteomes" id="UP000319732">
    <property type="component" value="Unassembled WGS sequence"/>
</dbReference>
<evidence type="ECO:0000256" key="7">
    <source>
        <dbReference type="SAM" id="Phobius"/>
    </source>
</evidence>
<dbReference type="PANTHER" id="PTHR42948:SF1">
    <property type="entry name" value="TRANSPORTER"/>
    <property type="match status" value="1"/>
</dbReference>
<dbReference type="PRINTS" id="PR00176">
    <property type="entry name" value="NANEUSMPORT"/>
</dbReference>
<evidence type="ECO:0000256" key="5">
    <source>
        <dbReference type="ARBA" id="ARBA00023136"/>
    </source>
</evidence>
<dbReference type="AlphaFoldDB" id="A0A545SZW9"/>
<dbReference type="OrthoDB" id="9762833at2"/>
<feature type="transmembrane region" description="Helical" evidence="7">
    <location>
        <begin position="24"/>
        <end position="41"/>
    </location>
</feature>
<feature type="transmembrane region" description="Helical" evidence="7">
    <location>
        <begin position="438"/>
        <end position="459"/>
    </location>
</feature>
<protein>
    <recommendedName>
        <fullName evidence="6">Transporter</fullName>
    </recommendedName>
</protein>
<evidence type="ECO:0000256" key="2">
    <source>
        <dbReference type="ARBA" id="ARBA00022448"/>
    </source>
</evidence>
<reference evidence="8 9" key="1">
    <citation type="submission" date="2019-06" db="EMBL/GenBank/DDBJ databases">
        <title>Whole genome sequence for Cellvibrionaceae sp. R142.</title>
        <authorList>
            <person name="Wang G."/>
        </authorList>
    </citation>
    <scope>NUCLEOTIDE SEQUENCE [LARGE SCALE GENOMIC DNA]</scope>
    <source>
        <strain evidence="8 9">R142</strain>
    </source>
</reference>
<dbReference type="PROSITE" id="PS50267">
    <property type="entry name" value="NA_NEUROTRAN_SYMP_3"/>
    <property type="match status" value="1"/>
</dbReference>
<proteinExistence type="inferred from homology"/>
<keyword evidence="2 6" id="KW-0813">Transport</keyword>
<dbReference type="GO" id="GO:0016020">
    <property type="term" value="C:membrane"/>
    <property type="evidence" value="ECO:0007669"/>
    <property type="project" value="UniProtKB-SubCell"/>
</dbReference>
<accession>A0A545SZW9</accession>
<dbReference type="PROSITE" id="PS00610">
    <property type="entry name" value="NA_NEUROTRAN_SYMP_1"/>
    <property type="match status" value="1"/>
</dbReference>
<keyword evidence="6" id="KW-0769">Symport</keyword>
<dbReference type="RefSeq" id="WP_142928922.1">
    <property type="nucleotide sequence ID" value="NZ_ML660102.1"/>
</dbReference>
<gene>
    <name evidence="8" type="ORF">FKG94_21050</name>
</gene>
<dbReference type="CDD" id="cd10336">
    <property type="entry name" value="SLC6sbd_Tyt1-Like"/>
    <property type="match status" value="1"/>
</dbReference>
<evidence type="ECO:0000256" key="4">
    <source>
        <dbReference type="ARBA" id="ARBA00022989"/>
    </source>
</evidence>
<dbReference type="Pfam" id="PF00209">
    <property type="entry name" value="SNF"/>
    <property type="match status" value="2"/>
</dbReference>
<evidence type="ECO:0000256" key="3">
    <source>
        <dbReference type="ARBA" id="ARBA00022692"/>
    </source>
</evidence>
<feature type="transmembrane region" description="Helical" evidence="7">
    <location>
        <begin position="319"/>
        <end position="340"/>
    </location>
</feature>
<keyword evidence="9" id="KW-1185">Reference proteome</keyword>
<dbReference type="InterPro" id="IPR047218">
    <property type="entry name" value="YocR/YhdH-like"/>
</dbReference>
<feature type="transmembrane region" description="Helical" evidence="7">
    <location>
        <begin position="53"/>
        <end position="77"/>
    </location>
</feature>
<dbReference type="NCBIfam" id="NF037979">
    <property type="entry name" value="Na_transp"/>
    <property type="match status" value="1"/>
</dbReference>
<comment type="caution">
    <text evidence="8">The sequence shown here is derived from an EMBL/GenBank/DDBJ whole genome shotgun (WGS) entry which is preliminary data.</text>
</comment>
<organism evidence="8 9">
    <name type="scientific">Exilibacterium tricleocarpae</name>
    <dbReference type="NCBI Taxonomy" id="2591008"/>
    <lineage>
        <taxon>Bacteria</taxon>
        <taxon>Pseudomonadati</taxon>
        <taxon>Pseudomonadota</taxon>
        <taxon>Gammaproteobacteria</taxon>
        <taxon>Cellvibrionales</taxon>
        <taxon>Cellvibrionaceae</taxon>
        <taxon>Exilibacterium</taxon>
    </lineage>
</organism>
<evidence type="ECO:0000313" key="8">
    <source>
        <dbReference type="EMBL" id="TQV70513.1"/>
    </source>
</evidence>
<dbReference type="InterPro" id="IPR037272">
    <property type="entry name" value="SNS_sf"/>
</dbReference>
<keyword evidence="4 7" id="KW-1133">Transmembrane helix</keyword>
<evidence type="ECO:0000256" key="6">
    <source>
        <dbReference type="RuleBase" id="RU003732"/>
    </source>
</evidence>
<feature type="transmembrane region" description="Helical" evidence="7">
    <location>
        <begin position="360"/>
        <end position="380"/>
    </location>
</feature>
<feature type="transmembrane region" description="Helical" evidence="7">
    <location>
        <begin position="400"/>
        <end position="418"/>
    </location>
</feature>
<keyword evidence="3 6" id="KW-0812">Transmembrane</keyword>
<feature type="transmembrane region" description="Helical" evidence="7">
    <location>
        <begin position="267"/>
        <end position="290"/>
    </location>
</feature>
<feature type="transmembrane region" description="Helical" evidence="7">
    <location>
        <begin position="227"/>
        <end position="255"/>
    </location>
</feature>
<dbReference type="EMBL" id="VHSG01000024">
    <property type="protein sequence ID" value="TQV70513.1"/>
    <property type="molecule type" value="Genomic_DNA"/>
</dbReference>
<dbReference type="GO" id="GO:0015293">
    <property type="term" value="F:symporter activity"/>
    <property type="evidence" value="ECO:0007669"/>
    <property type="project" value="UniProtKB-KW"/>
</dbReference>
<dbReference type="SUPFAM" id="SSF161070">
    <property type="entry name" value="SNF-like"/>
    <property type="match status" value="1"/>
</dbReference>
<name>A0A545SZW9_9GAMM</name>
<comment type="similarity">
    <text evidence="6">Belongs to the sodium:neurotransmitter symporter (SNF) (TC 2.A.22) family.</text>
</comment>
<feature type="transmembrane region" description="Helical" evidence="7">
    <location>
        <begin position="104"/>
        <end position="128"/>
    </location>
</feature>
<keyword evidence="5 7" id="KW-0472">Membrane</keyword>